<keyword evidence="2" id="KW-0812">Transmembrane</keyword>
<dbReference type="GO" id="GO:0015937">
    <property type="term" value="P:coenzyme A biosynthetic process"/>
    <property type="evidence" value="ECO:0007669"/>
    <property type="project" value="UniProtKB-ARBA"/>
</dbReference>
<proteinExistence type="inferred from homology"/>
<dbReference type="EMBL" id="GL984089">
    <property type="protein sequence ID" value="EGR29946.1"/>
    <property type="molecule type" value="Genomic_DNA"/>
</dbReference>
<accession>G0QXU9</accession>
<sequence length="340" mass="41475">MFQEQLKQNLEKWKNPQQKIILITSGGTQVPLEKNLVRSIENFSTGQRGALSGEYFLKNNCKVIYFYRKKSYIPFTWRFSVEEIFEQGIQKYQDYINEYKKYQNHIQYIQYETVQEYLENIIILCQILTLYQFPENIIIYLSAAVSDFYIPFEDLPQHKIQSNQQTEDGLTLKLQKVPKLLEKIKQICHKSKVFSFKLETDEKILEKKIFESFEKYKVDGIIGNILQTRKKELIIYIKEKQEIKKYEIKINQNESEVNLKNKFILKIHIIYNNSQQKRIQQNKYYEYMLYIYIYVFISIYIYIMLYIQIYIYIYCYIFTLIHFFYSEPKILFRFSFNIQL</sequence>
<protein>
    <recommendedName>
        <fullName evidence="3">DNA/pantothenate metabolism flavoprotein C-terminal domain-containing protein</fullName>
    </recommendedName>
</protein>
<dbReference type="Pfam" id="PF04127">
    <property type="entry name" value="DFP"/>
    <property type="match status" value="1"/>
</dbReference>
<dbReference type="GeneID" id="14906060"/>
<comment type="similarity">
    <text evidence="1">Belongs to the PPC synthetase family.</text>
</comment>
<evidence type="ECO:0000256" key="2">
    <source>
        <dbReference type="SAM" id="Phobius"/>
    </source>
</evidence>
<dbReference type="InterPro" id="IPR035929">
    <property type="entry name" value="CoaB-like_sf"/>
</dbReference>
<dbReference type="InterPro" id="IPR007085">
    <property type="entry name" value="DNA/pantothenate-metab_flavo_C"/>
</dbReference>
<dbReference type="OMA" id="LERYQHH"/>
<dbReference type="STRING" id="857967.G0QXU9"/>
<dbReference type="GO" id="GO:0003824">
    <property type="term" value="F:catalytic activity"/>
    <property type="evidence" value="ECO:0007669"/>
    <property type="project" value="UniProtKB-ARBA"/>
</dbReference>
<dbReference type="FunCoup" id="G0QXU9">
    <property type="interactions" value="88"/>
</dbReference>
<reference evidence="4 5" key="1">
    <citation type="submission" date="2011-07" db="EMBL/GenBank/DDBJ databases">
        <authorList>
            <person name="Coyne R."/>
            <person name="Brami D."/>
            <person name="Johnson J."/>
            <person name="Hostetler J."/>
            <person name="Hannick L."/>
            <person name="Clark T."/>
            <person name="Cassidy-Hanley D."/>
            <person name="Inman J."/>
        </authorList>
    </citation>
    <scope>NUCLEOTIDE SEQUENCE [LARGE SCALE GENOMIC DNA]</scope>
    <source>
        <strain evidence="4 5">G5</strain>
    </source>
</reference>
<feature type="domain" description="DNA/pantothenate metabolism flavoprotein C-terminal" evidence="3">
    <location>
        <begin position="132"/>
        <end position="231"/>
    </location>
</feature>
<keyword evidence="2" id="KW-0472">Membrane</keyword>
<gene>
    <name evidence="4" type="ORF">IMG5_145370</name>
</gene>
<evidence type="ECO:0000313" key="5">
    <source>
        <dbReference type="Proteomes" id="UP000008983"/>
    </source>
</evidence>
<evidence type="ECO:0000259" key="3">
    <source>
        <dbReference type="Pfam" id="PF04127"/>
    </source>
</evidence>
<dbReference type="Proteomes" id="UP000008983">
    <property type="component" value="Unassembled WGS sequence"/>
</dbReference>
<keyword evidence="5" id="KW-1185">Reference proteome</keyword>
<feature type="transmembrane region" description="Helical" evidence="2">
    <location>
        <begin position="309"/>
        <end position="325"/>
    </location>
</feature>
<feature type="transmembrane region" description="Helical" evidence="2">
    <location>
        <begin position="284"/>
        <end position="303"/>
    </location>
</feature>
<dbReference type="eggNOG" id="KOG2728">
    <property type="taxonomic scope" value="Eukaryota"/>
</dbReference>
<dbReference type="InParanoid" id="G0QXU9"/>
<evidence type="ECO:0000256" key="1">
    <source>
        <dbReference type="ARBA" id="ARBA00005703"/>
    </source>
</evidence>
<keyword evidence="2" id="KW-1133">Transmembrane helix</keyword>
<evidence type="ECO:0000313" key="4">
    <source>
        <dbReference type="EMBL" id="EGR29946.1"/>
    </source>
</evidence>
<dbReference type="RefSeq" id="XP_004031182.1">
    <property type="nucleotide sequence ID" value="XM_004031134.1"/>
</dbReference>
<name>G0QXU9_ICHMU</name>
<dbReference type="SUPFAM" id="SSF102645">
    <property type="entry name" value="CoaB-like"/>
    <property type="match status" value="1"/>
</dbReference>
<dbReference type="AlphaFoldDB" id="G0QXU9"/>
<dbReference type="Gene3D" id="3.40.50.10300">
    <property type="entry name" value="CoaB-like"/>
    <property type="match status" value="1"/>
</dbReference>
<dbReference type="OrthoDB" id="70224at2759"/>
<organism evidence="4 5">
    <name type="scientific">Ichthyophthirius multifiliis</name>
    <name type="common">White spot disease agent</name>
    <name type="synonym">Ich</name>
    <dbReference type="NCBI Taxonomy" id="5932"/>
    <lineage>
        <taxon>Eukaryota</taxon>
        <taxon>Sar</taxon>
        <taxon>Alveolata</taxon>
        <taxon>Ciliophora</taxon>
        <taxon>Intramacronucleata</taxon>
        <taxon>Oligohymenophorea</taxon>
        <taxon>Hymenostomatida</taxon>
        <taxon>Ophryoglenina</taxon>
        <taxon>Ichthyophthirius</taxon>
    </lineage>
</organism>